<protein>
    <submittedName>
        <fullName evidence="2">DUF5672 family protein</fullName>
    </submittedName>
</protein>
<gene>
    <name evidence="2" type="ORF">QUW60_11305</name>
</gene>
<feature type="domain" description="DUF5672" evidence="1">
    <location>
        <begin position="80"/>
        <end position="251"/>
    </location>
</feature>
<comment type="caution">
    <text evidence="2">The sequence shown here is derived from an EMBL/GenBank/DDBJ whole genome shotgun (WGS) entry which is preliminary data.</text>
</comment>
<name>A0ABT7VHM3_9BACE</name>
<dbReference type="Proteomes" id="UP001169458">
    <property type="component" value="Unassembled WGS sequence"/>
</dbReference>
<keyword evidence="3" id="KW-1185">Reference proteome</keyword>
<evidence type="ECO:0000259" key="1">
    <source>
        <dbReference type="Pfam" id="PF18922"/>
    </source>
</evidence>
<accession>A0ABT7VHM3</accession>
<dbReference type="RefSeq" id="WP_289560571.1">
    <property type="nucleotide sequence ID" value="NZ_JAUDEN010000020.1"/>
</dbReference>
<reference evidence="2 3" key="1">
    <citation type="submission" date="2023-06" db="EMBL/GenBank/DDBJ databases">
        <authorList>
            <person name="Zeman M."/>
            <person name="Kubasova T."/>
            <person name="Jahodarova E."/>
            <person name="Nykrynova M."/>
            <person name="Rychlik I."/>
        </authorList>
    </citation>
    <scope>NUCLEOTIDE SEQUENCE [LARGE SCALE GENOMIC DNA]</scope>
    <source>
        <strain evidence="2 3">109_WCHN</strain>
    </source>
</reference>
<sequence length="272" mass="32243">MEKNVQQIKPLPMLLVKVIIPVYRPILSPMEKASILETINVLHRYPIIILHPEGMSMANIPGKGKVNYMPVSDTWLGVRNGIAGYNQMMLSREFYQLFNDTEYLLICHTDAWIFRDELEDWCKKGYDCIAAPWVKRPVYTFPIIKQYMKLLARYKAHKGIFCRQQLYGKIGNGGLSLRRTKAFIEACTSYAEEIKAYKGQKKHYFNEDVFWATIPTEFNYPTEEEALRFSFDRHPDYCMKLNDRQLPFGCHSWTKPRMYRFWKKIINWQKLL</sequence>
<dbReference type="EMBL" id="JAUDEN010000020">
    <property type="protein sequence ID" value="MDM8325804.1"/>
    <property type="molecule type" value="Genomic_DNA"/>
</dbReference>
<proteinExistence type="predicted"/>
<evidence type="ECO:0000313" key="2">
    <source>
        <dbReference type="EMBL" id="MDM8325804.1"/>
    </source>
</evidence>
<evidence type="ECO:0000313" key="3">
    <source>
        <dbReference type="Proteomes" id="UP001169458"/>
    </source>
</evidence>
<dbReference type="InterPro" id="IPR043729">
    <property type="entry name" value="DUF5672"/>
</dbReference>
<organism evidence="2 3">
    <name type="scientific">Bacteroides gallinaceum</name>
    <dbReference type="NCBI Taxonomy" id="1462571"/>
    <lineage>
        <taxon>Bacteria</taxon>
        <taxon>Pseudomonadati</taxon>
        <taxon>Bacteroidota</taxon>
        <taxon>Bacteroidia</taxon>
        <taxon>Bacteroidales</taxon>
        <taxon>Bacteroidaceae</taxon>
        <taxon>Bacteroides</taxon>
    </lineage>
</organism>
<dbReference type="Pfam" id="PF18922">
    <property type="entry name" value="DUF5672"/>
    <property type="match status" value="1"/>
</dbReference>
<reference evidence="3" key="2">
    <citation type="submission" date="2023-07" db="EMBL/GenBank/DDBJ databases">
        <title>Identification and characterization of horizontal gene transfer across gut microbiota members of farm animals based on homology search.</title>
        <authorList>
            <person name="Schwarzerova J."/>
            <person name="Nykrynova M."/>
            <person name="Jureckova K."/>
            <person name="Cejkova D."/>
            <person name="Rychlik I."/>
        </authorList>
    </citation>
    <scope>NUCLEOTIDE SEQUENCE [LARGE SCALE GENOMIC DNA]</scope>
    <source>
        <strain evidence="3">109_WCHN</strain>
    </source>
</reference>